<proteinExistence type="inferred from homology"/>
<name>A0A4P9XHY8_9FUNG</name>
<dbReference type="EMBL" id="KZ993185">
    <property type="protein sequence ID" value="RKP05288.1"/>
    <property type="molecule type" value="Genomic_DNA"/>
</dbReference>
<keyword evidence="4 5" id="KW-0349">Heme</keyword>
<evidence type="ECO:0000256" key="1">
    <source>
        <dbReference type="ARBA" id="ARBA00001971"/>
    </source>
</evidence>
<dbReference type="InterPro" id="IPR036396">
    <property type="entry name" value="Cyt_P450_sf"/>
</dbReference>
<keyword evidence="7" id="KW-1185">Reference proteome</keyword>
<dbReference type="GO" id="GO:0020037">
    <property type="term" value="F:heme binding"/>
    <property type="evidence" value="ECO:0007669"/>
    <property type="project" value="InterPro"/>
</dbReference>
<comment type="cofactor">
    <cofactor evidence="1 4">
        <name>heme</name>
        <dbReference type="ChEBI" id="CHEBI:30413"/>
    </cofactor>
</comment>
<keyword evidence="3 4" id="KW-0408">Iron</keyword>
<accession>A0A4P9XHY8</accession>
<dbReference type="InterPro" id="IPR050121">
    <property type="entry name" value="Cytochrome_P450_monoxygenase"/>
</dbReference>
<dbReference type="InterPro" id="IPR017972">
    <property type="entry name" value="Cyt_P450_CS"/>
</dbReference>
<dbReference type="PRINTS" id="PR00463">
    <property type="entry name" value="EP450I"/>
</dbReference>
<comment type="similarity">
    <text evidence="5">Belongs to the cytochrome P450 family.</text>
</comment>
<dbReference type="Proteomes" id="UP000271241">
    <property type="component" value="Unassembled WGS sequence"/>
</dbReference>
<dbReference type="OrthoDB" id="1470350at2759"/>
<keyword evidence="2 4" id="KW-0479">Metal-binding</keyword>
<dbReference type="PANTHER" id="PTHR24305:SF218">
    <property type="entry name" value="P450, PUTATIVE (EUROFUNG)-RELATED"/>
    <property type="match status" value="1"/>
</dbReference>
<evidence type="ECO:0000313" key="6">
    <source>
        <dbReference type="EMBL" id="RKP05288.1"/>
    </source>
</evidence>
<dbReference type="PROSITE" id="PS00086">
    <property type="entry name" value="CYTOCHROME_P450"/>
    <property type="match status" value="1"/>
</dbReference>
<evidence type="ECO:0000313" key="7">
    <source>
        <dbReference type="Proteomes" id="UP000271241"/>
    </source>
</evidence>
<sequence>MWSLFEFSSAGMEVVLLLAGVYTVYKAVDLLMAPLASIPGPWHTKLTGASRLIALLRGTSGDHAVDLHRTYGPIVRLDPTAVSVTDAGAVRSVLATHRFRKSEWYRVVQFGGERNVLSERDPVQYKSRKKMIAPAFSNVSMLSLEPIIMEAGVDRMISVIETKCVKEEPVDLFKLLMHMTLDVTGAVAFGGSFNMLSADAHPITSWLHGVMMLAVGRYMAGSRFSSLLLPGYARDETELIQHAVKMINQRRELRHPPTDILQSLIEAVDEDTGEGLSTTQLASEIITLLAMILLFEYPECLQRLLSELDESFPSLKEPVTHSKVINLPYLNAVLHETLRLRPPVSANLPRTVPPEGAVLCGQFVPGGTDIIISPYAVANDARNYAHPSIFNPDRWLVGSELASEMKQAYIPFSMGARACLGQNLAWLELRVTLAAILRRFTFELVPGQDLRPKVRALLEPAGAKLIVVVSKRTS</sequence>
<dbReference type="AlphaFoldDB" id="A0A4P9XHY8"/>
<dbReference type="STRING" id="78915.A0A4P9XHY8"/>
<keyword evidence="5" id="KW-0503">Monooxygenase</keyword>
<organism evidence="6 7">
    <name type="scientific">Thamnocephalis sphaerospora</name>
    <dbReference type="NCBI Taxonomy" id="78915"/>
    <lineage>
        <taxon>Eukaryota</taxon>
        <taxon>Fungi</taxon>
        <taxon>Fungi incertae sedis</taxon>
        <taxon>Zoopagomycota</taxon>
        <taxon>Zoopagomycotina</taxon>
        <taxon>Zoopagomycetes</taxon>
        <taxon>Zoopagales</taxon>
        <taxon>Sigmoideomycetaceae</taxon>
        <taxon>Thamnocephalis</taxon>
    </lineage>
</organism>
<dbReference type="GO" id="GO:0004497">
    <property type="term" value="F:monooxygenase activity"/>
    <property type="evidence" value="ECO:0007669"/>
    <property type="project" value="UniProtKB-KW"/>
</dbReference>
<protein>
    <submittedName>
        <fullName evidence="6">Cytochrome P450</fullName>
    </submittedName>
</protein>
<feature type="binding site" description="axial binding residue" evidence="4">
    <location>
        <position position="419"/>
    </location>
    <ligand>
        <name>heme</name>
        <dbReference type="ChEBI" id="CHEBI:30413"/>
    </ligand>
    <ligandPart>
        <name>Fe</name>
        <dbReference type="ChEBI" id="CHEBI:18248"/>
    </ligandPart>
</feature>
<gene>
    <name evidence="6" type="ORF">THASP1DRAFT_32873</name>
</gene>
<dbReference type="PANTHER" id="PTHR24305">
    <property type="entry name" value="CYTOCHROME P450"/>
    <property type="match status" value="1"/>
</dbReference>
<dbReference type="GO" id="GO:0005506">
    <property type="term" value="F:iron ion binding"/>
    <property type="evidence" value="ECO:0007669"/>
    <property type="project" value="InterPro"/>
</dbReference>
<evidence type="ECO:0000256" key="5">
    <source>
        <dbReference type="RuleBase" id="RU000461"/>
    </source>
</evidence>
<evidence type="ECO:0000256" key="2">
    <source>
        <dbReference type="ARBA" id="ARBA00022723"/>
    </source>
</evidence>
<evidence type="ECO:0000256" key="3">
    <source>
        <dbReference type="ARBA" id="ARBA00023004"/>
    </source>
</evidence>
<dbReference type="Gene3D" id="1.10.630.10">
    <property type="entry name" value="Cytochrome P450"/>
    <property type="match status" value="1"/>
</dbReference>
<dbReference type="InterPro" id="IPR001128">
    <property type="entry name" value="Cyt_P450"/>
</dbReference>
<dbReference type="GO" id="GO:0016705">
    <property type="term" value="F:oxidoreductase activity, acting on paired donors, with incorporation or reduction of molecular oxygen"/>
    <property type="evidence" value="ECO:0007669"/>
    <property type="project" value="InterPro"/>
</dbReference>
<reference evidence="7" key="1">
    <citation type="journal article" date="2018" name="Nat. Microbiol.">
        <title>Leveraging single-cell genomics to expand the fungal tree of life.</title>
        <authorList>
            <person name="Ahrendt S.R."/>
            <person name="Quandt C.A."/>
            <person name="Ciobanu D."/>
            <person name="Clum A."/>
            <person name="Salamov A."/>
            <person name="Andreopoulos B."/>
            <person name="Cheng J.F."/>
            <person name="Woyke T."/>
            <person name="Pelin A."/>
            <person name="Henrissat B."/>
            <person name="Reynolds N.K."/>
            <person name="Benny G.L."/>
            <person name="Smith M.E."/>
            <person name="James T.Y."/>
            <person name="Grigoriev I.V."/>
        </authorList>
    </citation>
    <scope>NUCLEOTIDE SEQUENCE [LARGE SCALE GENOMIC DNA]</scope>
    <source>
        <strain evidence="7">RSA 1356</strain>
    </source>
</reference>
<keyword evidence="5" id="KW-0560">Oxidoreductase</keyword>
<evidence type="ECO:0000256" key="4">
    <source>
        <dbReference type="PIRSR" id="PIRSR602401-1"/>
    </source>
</evidence>
<dbReference type="Pfam" id="PF00067">
    <property type="entry name" value="p450"/>
    <property type="match status" value="1"/>
</dbReference>
<dbReference type="InterPro" id="IPR002401">
    <property type="entry name" value="Cyt_P450_E_grp-I"/>
</dbReference>
<dbReference type="PRINTS" id="PR00385">
    <property type="entry name" value="P450"/>
</dbReference>
<dbReference type="SUPFAM" id="SSF48264">
    <property type="entry name" value="Cytochrome P450"/>
    <property type="match status" value="1"/>
</dbReference>